<name>A0ABR2K1Q5_9EUKA</name>
<evidence type="ECO:0000256" key="5">
    <source>
        <dbReference type="ARBA" id="ARBA00022840"/>
    </source>
</evidence>
<dbReference type="SMART" id="SM00220">
    <property type="entry name" value="S_TKc"/>
    <property type="match status" value="1"/>
</dbReference>
<dbReference type="PROSITE" id="PS50011">
    <property type="entry name" value="PROTEIN_KINASE_DOM"/>
    <property type="match status" value="1"/>
</dbReference>
<dbReference type="PANTHER" id="PTHR43671">
    <property type="entry name" value="SERINE/THREONINE-PROTEIN KINASE NEK"/>
    <property type="match status" value="1"/>
</dbReference>
<evidence type="ECO:0000256" key="1">
    <source>
        <dbReference type="ARBA" id="ARBA00012513"/>
    </source>
</evidence>
<proteinExistence type="predicted"/>
<dbReference type="EC" id="2.7.11.1" evidence="1"/>
<keyword evidence="5" id="KW-0067">ATP-binding</keyword>
<dbReference type="InterPro" id="IPR050660">
    <property type="entry name" value="NEK_Ser/Thr_kinase"/>
</dbReference>
<keyword evidence="3" id="KW-0547">Nucleotide-binding</keyword>
<evidence type="ECO:0000313" key="7">
    <source>
        <dbReference type="EMBL" id="KAK8834896.1"/>
    </source>
</evidence>
<keyword evidence="9" id="KW-1185">Reference proteome</keyword>
<dbReference type="SUPFAM" id="SSF56112">
    <property type="entry name" value="Protein kinase-like (PK-like)"/>
    <property type="match status" value="1"/>
</dbReference>
<dbReference type="Proteomes" id="UP001470230">
    <property type="component" value="Unassembled WGS sequence"/>
</dbReference>
<evidence type="ECO:0000256" key="3">
    <source>
        <dbReference type="ARBA" id="ARBA00022741"/>
    </source>
</evidence>
<dbReference type="EMBL" id="JAPFFF010000274">
    <property type="protein sequence ID" value="KAK8834896.1"/>
    <property type="molecule type" value="Genomic_DNA"/>
</dbReference>
<comment type="caution">
    <text evidence="8">The sequence shown here is derived from an EMBL/GenBank/DDBJ whole genome shotgun (WGS) entry which is preliminary data.</text>
</comment>
<evidence type="ECO:0000256" key="4">
    <source>
        <dbReference type="ARBA" id="ARBA00022777"/>
    </source>
</evidence>
<protein>
    <recommendedName>
        <fullName evidence="1">non-specific serine/threonine protein kinase</fullName>
        <ecNumber evidence="1">2.7.11.1</ecNumber>
    </recommendedName>
</protein>
<gene>
    <name evidence="7" type="ORF">M9Y10_021004</name>
    <name evidence="8" type="ORF">M9Y10_043118</name>
</gene>
<keyword evidence="4" id="KW-0418">Kinase</keyword>
<keyword evidence="2" id="KW-0808">Transferase</keyword>
<dbReference type="InterPro" id="IPR000719">
    <property type="entry name" value="Prot_kinase_dom"/>
</dbReference>
<evidence type="ECO:0000313" key="8">
    <source>
        <dbReference type="EMBL" id="KAK8884015.1"/>
    </source>
</evidence>
<feature type="domain" description="Protein kinase" evidence="6">
    <location>
        <begin position="4"/>
        <end position="280"/>
    </location>
</feature>
<accession>A0ABR2K1Q5</accession>
<dbReference type="Gene3D" id="3.30.200.20">
    <property type="entry name" value="Phosphorylase Kinase, domain 1"/>
    <property type="match status" value="1"/>
</dbReference>
<dbReference type="EMBL" id="JAPFFF010000008">
    <property type="protein sequence ID" value="KAK8884015.1"/>
    <property type="molecule type" value="Genomic_DNA"/>
</dbReference>
<dbReference type="Pfam" id="PF00069">
    <property type="entry name" value="Pkinase"/>
    <property type="match status" value="1"/>
</dbReference>
<reference evidence="8 9" key="1">
    <citation type="submission" date="2024-04" db="EMBL/GenBank/DDBJ databases">
        <title>Tritrichomonas musculus Genome.</title>
        <authorList>
            <person name="Alves-Ferreira E."/>
            <person name="Grigg M."/>
            <person name="Lorenzi H."/>
            <person name="Galac M."/>
        </authorList>
    </citation>
    <scope>NUCLEOTIDE SEQUENCE [LARGE SCALE GENOMIC DNA]</scope>
    <source>
        <strain evidence="8 9">EAF2021</strain>
    </source>
</reference>
<dbReference type="InterPro" id="IPR011009">
    <property type="entry name" value="Kinase-like_dom_sf"/>
</dbReference>
<evidence type="ECO:0000259" key="6">
    <source>
        <dbReference type="PROSITE" id="PS50011"/>
    </source>
</evidence>
<sequence length="280" mass="31673">MEKYEILEQISDLTYKVARKSNNAFFALKTISYIGLSKAEKKRIVDTINTLIQLHCVNTVRYHNCIVDSDKGTLNLITDFYEGGNLEQLIRKHVESQQPFDEEQIWSIAADIALALYECHNNKHQKIIHGALTPDHILFDSEGNARIGCFSLDRCMSGDTEHDLTDLGKLIFEMATLSKAEPGHHSFQSKLKSTSEGISEVVPLLLGLSPSKFTLLNFLEFPEVALKVLEKKVKLETAFYEQEKAKYLALEASFKQKDKIVASQDANISFNENEPANKLF</sequence>
<evidence type="ECO:0000313" key="9">
    <source>
        <dbReference type="Proteomes" id="UP001470230"/>
    </source>
</evidence>
<dbReference type="PANTHER" id="PTHR43671:SF13">
    <property type="entry name" value="SERINE_THREONINE-PROTEIN KINASE NEK2"/>
    <property type="match status" value="1"/>
</dbReference>
<evidence type="ECO:0000256" key="2">
    <source>
        <dbReference type="ARBA" id="ARBA00022679"/>
    </source>
</evidence>
<organism evidence="8 9">
    <name type="scientific">Tritrichomonas musculus</name>
    <dbReference type="NCBI Taxonomy" id="1915356"/>
    <lineage>
        <taxon>Eukaryota</taxon>
        <taxon>Metamonada</taxon>
        <taxon>Parabasalia</taxon>
        <taxon>Tritrichomonadida</taxon>
        <taxon>Tritrichomonadidae</taxon>
        <taxon>Tritrichomonas</taxon>
    </lineage>
</organism>
<dbReference type="Gene3D" id="1.10.510.10">
    <property type="entry name" value="Transferase(Phosphotransferase) domain 1"/>
    <property type="match status" value="1"/>
</dbReference>